<feature type="transmembrane region" description="Helical" evidence="10">
    <location>
        <begin position="181"/>
        <end position="204"/>
    </location>
</feature>
<evidence type="ECO:0000313" key="12">
    <source>
        <dbReference type="EMBL" id="KEJ91850.1"/>
    </source>
</evidence>
<proteinExistence type="inferred from homology"/>
<feature type="transmembrane region" description="Helical" evidence="10">
    <location>
        <begin position="224"/>
        <end position="247"/>
    </location>
</feature>
<dbReference type="STRING" id="2754.EH55_07730"/>
<evidence type="ECO:0000259" key="11">
    <source>
        <dbReference type="Pfam" id="PF00482"/>
    </source>
</evidence>
<dbReference type="Pfam" id="PF00482">
    <property type="entry name" value="T2SSF"/>
    <property type="match status" value="2"/>
</dbReference>
<dbReference type="EMBL" id="JMKI01000037">
    <property type="protein sequence ID" value="KEJ91850.1"/>
    <property type="molecule type" value="Genomic_DNA"/>
</dbReference>
<dbReference type="GO" id="GO:0009306">
    <property type="term" value="P:protein secretion"/>
    <property type="evidence" value="ECO:0007669"/>
    <property type="project" value="InterPro"/>
</dbReference>
<feature type="transmembrane region" description="Helical" evidence="10">
    <location>
        <begin position="385"/>
        <end position="409"/>
    </location>
</feature>
<organism evidence="12 13">
    <name type="scientific">Synergistes jonesii</name>
    <dbReference type="NCBI Taxonomy" id="2754"/>
    <lineage>
        <taxon>Bacteria</taxon>
        <taxon>Thermotogati</taxon>
        <taxon>Synergistota</taxon>
        <taxon>Synergistia</taxon>
        <taxon>Synergistales</taxon>
        <taxon>Synergistaceae</taxon>
        <taxon>Synergistes</taxon>
    </lineage>
</organism>
<dbReference type="FunFam" id="1.20.81.30:FF:000001">
    <property type="entry name" value="Type II secretion system protein F"/>
    <property type="match status" value="1"/>
</dbReference>
<evidence type="ECO:0000256" key="5">
    <source>
        <dbReference type="ARBA" id="ARBA00022519"/>
    </source>
</evidence>
<sequence>MEFYYEAKEKGGKQVSGTHSGENESDIVKWLKGRGFVPLKIARSEGVSLSAPDDKLDGVRRLRFLALSPRVELQDKLVFFRQLATMIEAGISVPGALAALAGQTQNKRFCAILSGVYERVSAGSTLGAAMAEYPKCFDSITIPLVRSGEESGTLDESLGKLAKFFEDQNNLRRKIISAMTYPAVVMGIAILVLGVMVVVVIPQFERAFANLNVEMPFLTKATFAIGRWMSSMWYAIPLAVILIVFIVSRLRGMRSMKLPIDGMLLKMPLFGDIIFKASLTRAFRTMSSLLRSGVPVLAALEMASEVAGNEKIKRDFLLLRDGASMGRTMNSLVRERKLFSPMIGHMMAVGEETGRTDEMLDKIADWYDAELSEKIKRLSSILEPVMVLFVGVIVAFMTLAIFMPILSAINAFM</sequence>
<dbReference type="PANTHER" id="PTHR30012:SF0">
    <property type="entry name" value="TYPE II SECRETION SYSTEM PROTEIN F-RELATED"/>
    <property type="match status" value="1"/>
</dbReference>
<dbReference type="Gene3D" id="1.20.81.30">
    <property type="entry name" value="Type II secretion system (T2SS), domain F"/>
    <property type="match status" value="2"/>
</dbReference>
<dbReference type="eggNOG" id="COG1459">
    <property type="taxonomic scope" value="Bacteria"/>
</dbReference>
<keyword evidence="13" id="KW-1185">Reference proteome</keyword>
<dbReference type="PANTHER" id="PTHR30012">
    <property type="entry name" value="GENERAL SECRETION PATHWAY PROTEIN"/>
    <property type="match status" value="1"/>
</dbReference>
<evidence type="ECO:0000256" key="4">
    <source>
        <dbReference type="ARBA" id="ARBA00022475"/>
    </source>
</evidence>
<accession>A0A073IQJ3</accession>
<evidence type="ECO:0000256" key="3">
    <source>
        <dbReference type="ARBA" id="ARBA00022448"/>
    </source>
</evidence>
<gene>
    <name evidence="12" type="ORF">EH55_07730</name>
</gene>
<keyword evidence="4" id="KW-1003">Cell membrane</keyword>
<evidence type="ECO:0000256" key="2">
    <source>
        <dbReference type="ARBA" id="ARBA00005745"/>
    </source>
</evidence>
<dbReference type="Proteomes" id="UP000027665">
    <property type="component" value="Unassembled WGS sequence"/>
</dbReference>
<dbReference type="GO" id="GO:0005886">
    <property type="term" value="C:plasma membrane"/>
    <property type="evidence" value="ECO:0007669"/>
    <property type="project" value="UniProtKB-SubCell"/>
</dbReference>
<evidence type="ECO:0000256" key="10">
    <source>
        <dbReference type="SAM" id="Phobius"/>
    </source>
</evidence>
<dbReference type="OrthoDB" id="9805682at2"/>
<dbReference type="PROSITE" id="PS00874">
    <property type="entry name" value="T2SP_F"/>
    <property type="match status" value="1"/>
</dbReference>
<evidence type="ECO:0000256" key="7">
    <source>
        <dbReference type="ARBA" id="ARBA00022989"/>
    </source>
</evidence>
<dbReference type="InterPro" id="IPR003004">
    <property type="entry name" value="GspF/PilC"/>
</dbReference>
<evidence type="ECO:0000256" key="9">
    <source>
        <dbReference type="RuleBase" id="RU003923"/>
    </source>
</evidence>
<evidence type="ECO:0000256" key="6">
    <source>
        <dbReference type="ARBA" id="ARBA00022692"/>
    </source>
</evidence>
<reference evidence="12 13" key="1">
    <citation type="submission" date="2014-04" db="EMBL/GenBank/DDBJ databases">
        <title>Draft Genome Sequence of Synergistes jonesii.</title>
        <authorList>
            <person name="Coil D.A."/>
            <person name="Eisen J.A."/>
            <person name="Holland-Moritz H.E."/>
        </authorList>
    </citation>
    <scope>NUCLEOTIDE SEQUENCE [LARGE SCALE GENOMIC DNA]</scope>
    <source>
        <strain evidence="12 13">78-1</strain>
    </source>
</reference>
<evidence type="ECO:0000256" key="1">
    <source>
        <dbReference type="ARBA" id="ARBA00004429"/>
    </source>
</evidence>
<keyword evidence="7 10" id="KW-1133">Transmembrane helix</keyword>
<evidence type="ECO:0000256" key="8">
    <source>
        <dbReference type="ARBA" id="ARBA00023136"/>
    </source>
</evidence>
<feature type="domain" description="Type II secretion system protein GspF" evidence="11">
    <location>
        <begin position="283"/>
        <end position="404"/>
    </location>
</feature>
<dbReference type="GeneID" id="90984130"/>
<dbReference type="PRINTS" id="PR00812">
    <property type="entry name" value="BCTERIALGSPF"/>
</dbReference>
<comment type="caution">
    <text evidence="12">The sequence shown here is derived from an EMBL/GenBank/DDBJ whole genome shotgun (WGS) entry which is preliminary data.</text>
</comment>
<dbReference type="AlphaFoldDB" id="A0A073IQJ3"/>
<comment type="similarity">
    <text evidence="2 9">Belongs to the GSP F family.</text>
</comment>
<evidence type="ECO:0000313" key="13">
    <source>
        <dbReference type="Proteomes" id="UP000027665"/>
    </source>
</evidence>
<keyword evidence="6 9" id="KW-0812">Transmembrane</keyword>
<feature type="domain" description="Type II secretion system protein GspF" evidence="11">
    <location>
        <begin position="79"/>
        <end position="202"/>
    </location>
</feature>
<dbReference type="RefSeq" id="WP_037977241.1">
    <property type="nucleotide sequence ID" value="NZ_JMKI01000037.1"/>
</dbReference>
<dbReference type="InterPro" id="IPR001992">
    <property type="entry name" value="T2SS_GspF/T4SS_PilC_CS"/>
</dbReference>
<protein>
    <recommendedName>
        <fullName evidence="11">Type II secretion system protein GspF domain-containing protein</fullName>
    </recommendedName>
</protein>
<keyword evidence="8 10" id="KW-0472">Membrane</keyword>
<comment type="subcellular location">
    <subcellularLocation>
        <location evidence="1">Cell inner membrane</location>
        <topology evidence="1">Multi-pass membrane protein</topology>
    </subcellularLocation>
    <subcellularLocation>
        <location evidence="9">Cell membrane</location>
        <topology evidence="9">Multi-pass membrane protein</topology>
    </subcellularLocation>
</comment>
<dbReference type="InterPro" id="IPR018076">
    <property type="entry name" value="T2SS_GspF_dom"/>
</dbReference>
<name>A0A073IQJ3_9BACT</name>
<keyword evidence="3 9" id="KW-0813">Transport</keyword>
<dbReference type="InterPro" id="IPR042094">
    <property type="entry name" value="T2SS_GspF_sf"/>
</dbReference>
<keyword evidence="5" id="KW-0997">Cell inner membrane</keyword>